<feature type="transmembrane region" description="Helical" evidence="6">
    <location>
        <begin position="72"/>
        <end position="93"/>
    </location>
</feature>
<feature type="transmembrane region" description="Helical" evidence="6">
    <location>
        <begin position="46"/>
        <end position="65"/>
    </location>
</feature>
<dbReference type="EMBL" id="UHAQ01000003">
    <property type="protein sequence ID" value="SUK84502.1"/>
    <property type="molecule type" value="Genomic_DNA"/>
</dbReference>
<comment type="subcellular location">
    <subcellularLocation>
        <location evidence="1">Membrane</location>
        <topology evidence="1">Multi-pass membrane protein</topology>
    </subcellularLocation>
</comment>
<dbReference type="GO" id="GO:0016020">
    <property type="term" value="C:membrane"/>
    <property type="evidence" value="ECO:0007669"/>
    <property type="project" value="UniProtKB-SubCell"/>
</dbReference>
<dbReference type="PANTHER" id="PTHR21716:SF69">
    <property type="entry name" value="TRANSPORT PROTEIN YUBA-RELATED"/>
    <property type="match status" value="1"/>
</dbReference>
<dbReference type="PANTHER" id="PTHR21716">
    <property type="entry name" value="TRANSMEMBRANE PROTEIN"/>
    <property type="match status" value="1"/>
</dbReference>
<dbReference type="Proteomes" id="UP000254502">
    <property type="component" value="Unassembled WGS sequence"/>
</dbReference>
<accession>A0A380DZL0</accession>
<evidence type="ECO:0000256" key="3">
    <source>
        <dbReference type="ARBA" id="ARBA00022692"/>
    </source>
</evidence>
<comment type="similarity">
    <text evidence="2">Belongs to the autoinducer-2 exporter (AI-2E) (TC 2.A.86) family.</text>
</comment>
<dbReference type="InterPro" id="IPR002549">
    <property type="entry name" value="AI-2E-like"/>
</dbReference>
<evidence type="ECO:0000256" key="2">
    <source>
        <dbReference type="ARBA" id="ARBA00009773"/>
    </source>
</evidence>
<feature type="transmembrane region" description="Helical" evidence="6">
    <location>
        <begin position="99"/>
        <end position="120"/>
    </location>
</feature>
<reference evidence="7 8" key="1">
    <citation type="submission" date="2018-06" db="EMBL/GenBank/DDBJ databases">
        <authorList>
            <consortium name="Pathogen Informatics"/>
            <person name="Doyle S."/>
        </authorList>
    </citation>
    <scope>NUCLEOTIDE SEQUENCE [LARGE SCALE GENOMIC DNA]</scope>
    <source>
        <strain evidence="7 8">NCTC5664</strain>
    </source>
</reference>
<keyword evidence="4 6" id="KW-1133">Transmembrane helix</keyword>
<evidence type="ECO:0000256" key="5">
    <source>
        <dbReference type="ARBA" id="ARBA00023136"/>
    </source>
</evidence>
<keyword evidence="3 6" id="KW-0812">Transmembrane</keyword>
<dbReference type="GO" id="GO:0055085">
    <property type="term" value="P:transmembrane transport"/>
    <property type="evidence" value="ECO:0007669"/>
    <property type="project" value="TreeGrafter"/>
</dbReference>
<name>A0A380DZL0_STAAU</name>
<evidence type="ECO:0000256" key="1">
    <source>
        <dbReference type="ARBA" id="ARBA00004141"/>
    </source>
</evidence>
<keyword evidence="5 6" id="KW-0472">Membrane</keyword>
<dbReference type="AlphaFoldDB" id="A0A380DZL0"/>
<dbReference type="Pfam" id="PF01594">
    <property type="entry name" value="AI-2E_transport"/>
    <property type="match status" value="1"/>
</dbReference>
<protein>
    <submittedName>
        <fullName evidence="7">Membrane protein</fullName>
    </submittedName>
</protein>
<organism evidence="7 8">
    <name type="scientific">Staphylococcus aureus</name>
    <dbReference type="NCBI Taxonomy" id="1280"/>
    <lineage>
        <taxon>Bacteria</taxon>
        <taxon>Bacillati</taxon>
        <taxon>Bacillota</taxon>
        <taxon>Bacilli</taxon>
        <taxon>Bacillales</taxon>
        <taxon>Staphylococcaceae</taxon>
        <taxon>Staphylococcus</taxon>
    </lineage>
</organism>
<evidence type="ECO:0000313" key="8">
    <source>
        <dbReference type="Proteomes" id="UP000254502"/>
    </source>
</evidence>
<evidence type="ECO:0000256" key="6">
    <source>
        <dbReference type="SAM" id="Phobius"/>
    </source>
</evidence>
<evidence type="ECO:0000313" key="7">
    <source>
        <dbReference type="EMBL" id="SUK84502.1"/>
    </source>
</evidence>
<evidence type="ECO:0000256" key="4">
    <source>
        <dbReference type="ARBA" id="ARBA00022989"/>
    </source>
</evidence>
<sequence>MVPFFLIYMLKDHEKFIPAVAKFFKGERKVFFVDLLTDLNFTLKSYIQGQVTVSVILGIFLYIGYSIIDLPYIPLLVLFAGVANLIPFLGSWLSFAPAAILGIIDSPTTFIWVCIITLIAHQLEGNIITPNVMGKS</sequence>
<proteinExistence type="inferred from homology"/>
<gene>
    <name evidence="7" type="ORF">NCTC5664_02635</name>
</gene>